<evidence type="ECO:0000313" key="3">
    <source>
        <dbReference type="EMBL" id="KAK1739633.1"/>
    </source>
</evidence>
<sequence length="607" mass="66655">MIRIKAVLPRELRPASIFLNNYSYCCSTSQPRLQRRAVWAADVTSEHRHHRQVRCFGSKPSPRRRKSIHVLEQTISSSIANHTASYDEEDKGSVKVRGHIVYQPTDKDVGGWQVVKNPRKDSNESTPSSSFSMPTLLHVKDFTNIRNIPFIHHFLPANFPHSVDKSYATYASYCFLGSVAGSSAMVLSTQALLVAVGVGTQSAAPMAAALNWVMKDGVGQLGGVLFASQLGKGGMDVDYWKNKAGEWLGPLTSKKGTKKRGNFQRGTADTNPKRWRMVAALALDLSTLLEICTPFLGAEYFLPCASIANVGKNIGFLAASASRAAIHQSLTKTEGKTSNLGDVTAKAGSQAILASLLGTGFGILFSQTFCSDYGTAGILAGFVVLSAVHQVCTYKAIQAVPLKTLDRHRLHIVLDSYMQANFDQIIRQSGTHKHDSLKAPLTPTEVAERESFLPLMPPDQSVRWLSVGASLVDICPSGVDELESLMIQEEREAEVNGVDQYEKYILKVLTSSTTGSDDGAIQLTFFEGASDDDLLKGMFHAYAAHECMRNEVFREDDTTTIAKHSYDITKSQMPQFMNHLEERGWQMETGFVNVECGSSCRLKIQEV</sequence>
<name>A0AAD9DBF6_9STRA</name>
<dbReference type="Proteomes" id="UP001224775">
    <property type="component" value="Unassembled WGS sequence"/>
</dbReference>
<dbReference type="InterPro" id="IPR006968">
    <property type="entry name" value="RUS_fam"/>
</dbReference>
<dbReference type="PANTHER" id="PTHR12770">
    <property type="entry name" value="RUS1 FAMILY PROTEIN C16ORF58"/>
    <property type="match status" value="1"/>
</dbReference>
<gene>
    <name evidence="3" type="ORF">QTG54_009392</name>
</gene>
<dbReference type="Pfam" id="PF04884">
    <property type="entry name" value="UVB_sens_prot"/>
    <property type="match status" value="1"/>
</dbReference>
<feature type="domain" description="Protein root UVB sensitive/RUS" evidence="2">
    <location>
        <begin position="151"/>
        <end position="420"/>
    </location>
</feature>
<comment type="similarity">
    <text evidence="1">Belongs to the RUS1 family.</text>
</comment>
<dbReference type="AlphaFoldDB" id="A0AAD9DBF6"/>
<reference evidence="3" key="1">
    <citation type="submission" date="2023-06" db="EMBL/GenBank/DDBJ databases">
        <title>Survivors Of The Sea: Transcriptome response of Skeletonema marinoi to long-term dormancy.</title>
        <authorList>
            <person name="Pinder M.I.M."/>
            <person name="Kourtchenko O."/>
            <person name="Robertson E.K."/>
            <person name="Larsson T."/>
            <person name="Maumus F."/>
            <person name="Osuna-Cruz C.M."/>
            <person name="Vancaester E."/>
            <person name="Stenow R."/>
            <person name="Vandepoele K."/>
            <person name="Ploug H."/>
            <person name="Bruchert V."/>
            <person name="Godhe A."/>
            <person name="Topel M."/>
        </authorList>
    </citation>
    <scope>NUCLEOTIDE SEQUENCE</scope>
    <source>
        <strain evidence="3">R05AC</strain>
    </source>
</reference>
<evidence type="ECO:0000256" key="1">
    <source>
        <dbReference type="ARBA" id="ARBA00007558"/>
    </source>
</evidence>
<accession>A0AAD9DBF6</accession>
<proteinExistence type="inferred from homology"/>
<dbReference type="EMBL" id="JATAAI010000017">
    <property type="protein sequence ID" value="KAK1739633.1"/>
    <property type="molecule type" value="Genomic_DNA"/>
</dbReference>
<protein>
    <submittedName>
        <fullName evidence="3">RUS1 family protein</fullName>
    </submittedName>
</protein>
<dbReference type="PANTHER" id="PTHR12770:SF22">
    <property type="entry name" value="PROTEIN ROOT UVB SENSITIVE 1, CHLOROPLASTIC"/>
    <property type="match status" value="1"/>
</dbReference>
<evidence type="ECO:0000313" key="4">
    <source>
        <dbReference type="Proteomes" id="UP001224775"/>
    </source>
</evidence>
<keyword evidence="4" id="KW-1185">Reference proteome</keyword>
<comment type="caution">
    <text evidence="3">The sequence shown here is derived from an EMBL/GenBank/DDBJ whole genome shotgun (WGS) entry which is preliminary data.</text>
</comment>
<evidence type="ECO:0000259" key="2">
    <source>
        <dbReference type="Pfam" id="PF04884"/>
    </source>
</evidence>
<organism evidence="3 4">
    <name type="scientific">Skeletonema marinoi</name>
    <dbReference type="NCBI Taxonomy" id="267567"/>
    <lineage>
        <taxon>Eukaryota</taxon>
        <taxon>Sar</taxon>
        <taxon>Stramenopiles</taxon>
        <taxon>Ochrophyta</taxon>
        <taxon>Bacillariophyta</taxon>
        <taxon>Coscinodiscophyceae</taxon>
        <taxon>Thalassiosirophycidae</taxon>
        <taxon>Thalassiosirales</taxon>
        <taxon>Skeletonemataceae</taxon>
        <taxon>Skeletonema</taxon>
        <taxon>Skeletonema marinoi-dohrnii complex</taxon>
    </lineage>
</organism>
<dbReference type="InterPro" id="IPR054549">
    <property type="entry name" value="UVB_sens_RUS_dom"/>
</dbReference>